<dbReference type="PaxDb" id="353153-Q4CVM5"/>
<dbReference type="GO" id="GO:0046872">
    <property type="term" value="F:metal ion binding"/>
    <property type="evidence" value="ECO:0007669"/>
    <property type="project" value="UniProtKB-KW"/>
</dbReference>
<protein>
    <recommendedName>
        <fullName evidence="7">Leishmanolysin-like peptidase</fullName>
        <ecNumber evidence="7">3.4.24.-</ecNumber>
    </recommendedName>
</protein>
<organism evidence="9 10">
    <name type="scientific">Trypanosoma cruzi (strain CL Brener)</name>
    <dbReference type="NCBI Taxonomy" id="353153"/>
    <lineage>
        <taxon>Eukaryota</taxon>
        <taxon>Discoba</taxon>
        <taxon>Euglenozoa</taxon>
        <taxon>Kinetoplastea</taxon>
        <taxon>Metakinetoplastina</taxon>
        <taxon>Trypanosomatida</taxon>
        <taxon>Trypanosomatidae</taxon>
        <taxon>Trypanosoma</taxon>
        <taxon>Schizotrypanum</taxon>
    </lineage>
</organism>
<keyword evidence="10" id="KW-1185">Reference proteome</keyword>
<reference evidence="9 10" key="1">
    <citation type="journal article" date="2005" name="Science">
        <title>The genome sequence of Trypanosoma cruzi, etiologic agent of Chagas disease.</title>
        <authorList>
            <person name="El-Sayed N.M."/>
            <person name="Myler P.J."/>
            <person name="Bartholomeu D.C."/>
            <person name="Nilsson D."/>
            <person name="Aggarwal G."/>
            <person name="Tran A.N."/>
            <person name="Ghedin E."/>
            <person name="Worthey E.A."/>
            <person name="Delcher A.L."/>
            <person name="Blandin G."/>
            <person name="Westenberger S.J."/>
            <person name="Caler E."/>
            <person name="Cerqueira G.C."/>
            <person name="Branche C."/>
            <person name="Haas B."/>
            <person name="Anupama A."/>
            <person name="Arner E."/>
            <person name="Aslund L."/>
            <person name="Attipoe P."/>
            <person name="Bontempi E."/>
            <person name="Bringaud F."/>
            <person name="Burton P."/>
            <person name="Cadag E."/>
            <person name="Campbell D.A."/>
            <person name="Carrington M."/>
            <person name="Crabtree J."/>
            <person name="Darban H."/>
            <person name="da Silveira J.F."/>
            <person name="de Jong P."/>
            <person name="Edwards K."/>
            <person name="Englund P.T."/>
            <person name="Fazelina G."/>
            <person name="Feldblyum T."/>
            <person name="Ferella M."/>
            <person name="Frasch A.C."/>
            <person name="Gull K."/>
            <person name="Horn D."/>
            <person name="Hou L."/>
            <person name="Huang Y."/>
            <person name="Kindlund E."/>
            <person name="Klingbeil M."/>
            <person name="Kluge S."/>
            <person name="Koo H."/>
            <person name="Lacerda D."/>
            <person name="Levin M.J."/>
            <person name="Lorenzi H."/>
            <person name="Louie T."/>
            <person name="Machado C.R."/>
            <person name="McCulloch R."/>
            <person name="McKenna A."/>
            <person name="Mizuno Y."/>
            <person name="Mottram J.C."/>
            <person name="Nelson S."/>
            <person name="Ochaya S."/>
            <person name="Osoegawa K."/>
            <person name="Pai G."/>
            <person name="Parsons M."/>
            <person name="Pentony M."/>
            <person name="Pettersson U."/>
            <person name="Pop M."/>
            <person name="Ramirez J.L."/>
            <person name="Rinta J."/>
            <person name="Robertson L."/>
            <person name="Salzberg S.L."/>
            <person name="Sanchez D.O."/>
            <person name="Seyler A."/>
            <person name="Sharma R."/>
            <person name="Shetty J."/>
            <person name="Simpson A.J."/>
            <person name="Sisk E."/>
            <person name="Tammi M.T."/>
            <person name="Tarleton R."/>
            <person name="Teixeira S."/>
            <person name="Van Aken S."/>
            <person name="Vogt C."/>
            <person name="Ward P.N."/>
            <person name="Wickstead B."/>
            <person name="Wortman J."/>
            <person name="White O."/>
            <person name="Fraser C.M."/>
            <person name="Stuart K.D."/>
            <person name="Andersson B."/>
        </authorList>
    </citation>
    <scope>NUCLEOTIDE SEQUENCE [LARGE SCALE GENOMIC DNA]</scope>
    <source>
        <strain evidence="9 10">CL Brener</strain>
    </source>
</reference>
<feature type="non-terminal residue" evidence="9">
    <location>
        <position position="206"/>
    </location>
</feature>
<dbReference type="GO" id="GO:0016020">
    <property type="term" value="C:membrane"/>
    <property type="evidence" value="ECO:0007669"/>
    <property type="project" value="InterPro"/>
</dbReference>
<name>Q4CVM5_TRYCC</name>
<evidence type="ECO:0000256" key="3">
    <source>
        <dbReference type="ARBA" id="ARBA00022723"/>
    </source>
</evidence>
<dbReference type="Proteomes" id="UP000002296">
    <property type="component" value="Unassembled WGS sequence"/>
</dbReference>
<keyword evidence="3 7" id="KW-0479">Metal-binding</keyword>
<keyword evidence="2 7" id="KW-0645">Protease</keyword>
<accession>Q4CVM5</accession>
<keyword evidence="5 7" id="KW-0862">Zinc</keyword>
<comment type="caution">
    <text evidence="9">The sequence shown here is derived from an EMBL/GenBank/DDBJ whole genome shotgun (WGS) entry which is preliminary data.</text>
</comment>
<dbReference type="KEGG" id="tcr:508245.81"/>
<sequence>MWCAPTARFISFTVRKMHLRALDALRMCSGVRKDRQVPFRIKKSKKDSCDIRRHCGFFWRCAVNSLDGAFGCKNGALTFAHENILAEETVPAAVNPHADRLLVRPLEGLLFLSSFATGSVCSFSTVTSGHRSAGVFNAFMVLYVAAAFGGVWVLSYATLEDGRPVAGAMHFFCQFYFTDASPPASPRTCWPMLSGSPAGHGSRNMG</sequence>
<keyword evidence="8" id="KW-0472">Membrane</keyword>
<dbReference type="GO" id="GO:0006508">
    <property type="term" value="P:proteolysis"/>
    <property type="evidence" value="ECO:0007669"/>
    <property type="project" value="UniProtKB-KW"/>
</dbReference>
<evidence type="ECO:0000256" key="2">
    <source>
        <dbReference type="ARBA" id="ARBA00022670"/>
    </source>
</evidence>
<dbReference type="Pfam" id="PF01457">
    <property type="entry name" value="Peptidase_M8"/>
    <property type="match status" value="1"/>
</dbReference>
<dbReference type="EC" id="3.4.24.-" evidence="7"/>
<keyword evidence="4 7" id="KW-0378">Hydrolase</keyword>
<dbReference type="InParanoid" id="Q4CVM5"/>
<evidence type="ECO:0000256" key="1">
    <source>
        <dbReference type="ARBA" id="ARBA00005860"/>
    </source>
</evidence>
<evidence type="ECO:0000256" key="8">
    <source>
        <dbReference type="SAM" id="Phobius"/>
    </source>
</evidence>
<dbReference type="SMR" id="Q4CVM5"/>
<dbReference type="GO" id="GO:0007155">
    <property type="term" value="P:cell adhesion"/>
    <property type="evidence" value="ECO:0007669"/>
    <property type="project" value="InterPro"/>
</dbReference>
<dbReference type="GO" id="GO:0004222">
    <property type="term" value="F:metalloendopeptidase activity"/>
    <property type="evidence" value="ECO:0007669"/>
    <property type="project" value="UniProtKB-UniRule"/>
</dbReference>
<evidence type="ECO:0000256" key="6">
    <source>
        <dbReference type="ARBA" id="ARBA00023049"/>
    </source>
</evidence>
<comment type="similarity">
    <text evidence="1 7">Belongs to the peptidase M8 family.</text>
</comment>
<dbReference type="GeneID" id="3536119"/>
<keyword evidence="8" id="KW-1133">Transmembrane helix</keyword>
<dbReference type="Gene3D" id="3.10.170.20">
    <property type="match status" value="1"/>
</dbReference>
<comment type="cofactor">
    <cofactor evidence="7">
        <name>Zn(2+)</name>
        <dbReference type="ChEBI" id="CHEBI:29105"/>
    </cofactor>
    <text evidence="7">Binds 1 zinc ion per subunit.</text>
</comment>
<evidence type="ECO:0000313" key="10">
    <source>
        <dbReference type="Proteomes" id="UP000002296"/>
    </source>
</evidence>
<gene>
    <name evidence="9" type="ORF">Tc00.1047053508245.81</name>
</gene>
<evidence type="ECO:0000256" key="5">
    <source>
        <dbReference type="ARBA" id="ARBA00022833"/>
    </source>
</evidence>
<proteinExistence type="inferred from homology"/>
<dbReference type="AlphaFoldDB" id="Q4CVM5"/>
<dbReference type="InterPro" id="IPR001577">
    <property type="entry name" value="Peptidase_M8"/>
</dbReference>
<evidence type="ECO:0000256" key="7">
    <source>
        <dbReference type="RuleBase" id="RU366077"/>
    </source>
</evidence>
<evidence type="ECO:0000256" key="4">
    <source>
        <dbReference type="ARBA" id="ARBA00022801"/>
    </source>
</evidence>
<keyword evidence="6 7" id="KW-0482">Metalloprotease</keyword>
<keyword evidence="8" id="KW-0812">Transmembrane</keyword>
<dbReference type="EMBL" id="AAHK01001728">
    <property type="protein sequence ID" value="EAN84331.1"/>
    <property type="molecule type" value="Genomic_DNA"/>
</dbReference>
<dbReference type="RefSeq" id="XP_806182.1">
    <property type="nucleotide sequence ID" value="XM_801089.1"/>
</dbReference>
<evidence type="ECO:0000313" key="9">
    <source>
        <dbReference type="EMBL" id="EAN84331.1"/>
    </source>
</evidence>
<dbReference type="SUPFAM" id="SSF55486">
    <property type="entry name" value="Metalloproteases ('zincins'), catalytic domain"/>
    <property type="match status" value="1"/>
</dbReference>
<feature type="transmembrane region" description="Helical" evidence="8">
    <location>
        <begin position="138"/>
        <end position="159"/>
    </location>
</feature>